<dbReference type="InterPro" id="IPR027278">
    <property type="entry name" value="ACCD_DCysDesulf"/>
</dbReference>
<dbReference type="PIRSF" id="PIRSF006278">
    <property type="entry name" value="ACCD_DCysDesulf"/>
    <property type="match status" value="1"/>
</dbReference>
<accession>F4C8E0</accession>
<organism evidence="7">
    <name type="scientific">Sphingobacterium sp. (strain 21)</name>
    <dbReference type="NCBI Taxonomy" id="743722"/>
    <lineage>
        <taxon>Bacteria</taxon>
        <taxon>Pseudomonadati</taxon>
        <taxon>Bacteroidota</taxon>
        <taxon>Sphingobacteriia</taxon>
        <taxon>Sphingobacteriales</taxon>
        <taxon>Sphingobacteriaceae</taxon>
        <taxon>Sphingobacterium</taxon>
    </lineage>
</organism>
<evidence type="ECO:0000259" key="6">
    <source>
        <dbReference type="Pfam" id="PF00291"/>
    </source>
</evidence>
<comment type="similarity">
    <text evidence="2">Belongs to the ACC deaminase/D-cysteine desulfhydrase family.</text>
</comment>
<reference evidence="7" key="1">
    <citation type="submission" date="2011-03" db="EMBL/GenBank/DDBJ databases">
        <title>Complete sequence of Sphingobacterium sp. 21.</title>
        <authorList>
            <consortium name="US DOE Joint Genome Institute"/>
            <person name="Lucas S."/>
            <person name="Copeland A."/>
            <person name="Lapidus A."/>
            <person name="Cheng J.-F."/>
            <person name="Goodwin L."/>
            <person name="Pitluck S."/>
            <person name="Davenport K."/>
            <person name="Detter J.C."/>
            <person name="Han C."/>
            <person name="Tapia R."/>
            <person name="Land M."/>
            <person name="Hauser L."/>
            <person name="Kyrpides N."/>
            <person name="Ivanova N."/>
            <person name="Ovchinnikova G."/>
            <person name="Pagani I."/>
            <person name="Siebers A.K."/>
            <person name="Allgaier M."/>
            <person name="Thelen M.P."/>
            <person name="Hugenholtz P."/>
            <person name="Woyke T."/>
        </authorList>
    </citation>
    <scope>NUCLEOTIDE SEQUENCE</scope>
    <source>
        <strain evidence="7">21</strain>
    </source>
</reference>
<protein>
    <submittedName>
        <fullName evidence="7">1-aminocyclopropane-1-carboxylate deaminase</fullName>
        <ecNumber evidence="7">3.5.99.7</ecNumber>
    </submittedName>
</protein>
<dbReference type="eggNOG" id="COG2515">
    <property type="taxonomic scope" value="Bacteria"/>
</dbReference>
<dbReference type="EC" id="3.5.99.7" evidence="7"/>
<dbReference type="Pfam" id="PF00291">
    <property type="entry name" value="PALP"/>
    <property type="match status" value="1"/>
</dbReference>
<evidence type="ECO:0000256" key="3">
    <source>
        <dbReference type="ARBA" id="ARBA00022898"/>
    </source>
</evidence>
<dbReference type="PATRIC" id="fig|743722.3.peg.3933"/>
<dbReference type="PANTHER" id="PTHR43780:SF2">
    <property type="entry name" value="1-AMINOCYCLOPROPANE-1-CARBOXYLATE DEAMINASE-RELATED"/>
    <property type="match status" value="1"/>
</dbReference>
<feature type="active site" description="Nucleophile" evidence="4">
    <location>
        <position position="83"/>
    </location>
</feature>
<feature type="domain" description="Tryptophan synthase beta chain-like PALP" evidence="6">
    <location>
        <begin position="40"/>
        <end position="297"/>
    </location>
</feature>
<dbReference type="KEGG" id="shg:Sph21_3677"/>
<evidence type="ECO:0000313" key="7">
    <source>
        <dbReference type="EMBL" id="ADZ80214.1"/>
    </source>
</evidence>
<dbReference type="GO" id="GO:0019148">
    <property type="term" value="F:D-cysteine desulfhydrase activity"/>
    <property type="evidence" value="ECO:0007669"/>
    <property type="project" value="TreeGrafter"/>
</dbReference>
<gene>
    <name evidence="7" type="ordered locus">Sph21_3677</name>
</gene>
<keyword evidence="7" id="KW-0378">Hydrolase</keyword>
<dbReference type="PANTHER" id="PTHR43780">
    <property type="entry name" value="1-AMINOCYCLOPROPANE-1-CARBOXYLATE DEAMINASE-RELATED"/>
    <property type="match status" value="1"/>
</dbReference>
<evidence type="ECO:0000256" key="5">
    <source>
        <dbReference type="PIRSR" id="PIRSR006278-2"/>
    </source>
</evidence>
<proteinExistence type="inferred from homology"/>
<sequence length="309" mass="35040">MPAFPFSFVWQKLRSMFPFNFFSPIERLRYEPFYKKNYTVDIKRDDLIHPFISGNKWRKLKYLLQDAHKNGRNHLVTFGGAWSNHLLATAAAAASFGFKSTGFVRGEPVDNANLKLCQLFGMQLIFVEREAYRNKQHVFDRYFGQHKYAYFINEGGASSLALLGCAEIIDELRTDYDHIFCACGTGTTLAGLSMGLKQRNQQTKLHGVSVLAGGDFLLEDIKKLYDEADNITIHTSYHFGGYAKTKPPLMDFTKSFVSSTGVLIEPVYTAKTFYALMDLIENNYFQEGARILVLHTGGLIGILGKIDEF</sequence>
<comment type="cofactor">
    <cofactor evidence="1">
        <name>pyridoxal 5'-phosphate</name>
        <dbReference type="ChEBI" id="CHEBI:597326"/>
    </cofactor>
</comment>
<dbReference type="Gene3D" id="3.40.50.1100">
    <property type="match status" value="2"/>
</dbReference>
<evidence type="ECO:0000256" key="4">
    <source>
        <dbReference type="PIRSR" id="PIRSR006278-1"/>
    </source>
</evidence>
<keyword evidence="3 5" id="KW-0663">Pyridoxal phosphate</keyword>
<evidence type="ECO:0000256" key="2">
    <source>
        <dbReference type="ARBA" id="ARBA00008639"/>
    </source>
</evidence>
<feature type="modified residue" description="N6-(pyridoxal phosphate)lysine" evidence="5">
    <location>
        <position position="56"/>
    </location>
</feature>
<dbReference type="SUPFAM" id="SSF53686">
    <property type="entry name" value="Tryptophan synthase beta subunit-like PLP-dependent enzymes"/>
    <property type="match status" value="1"/>
</dbReference>
<dbReference type="InterPro" id="IPR036052">
    <property type="entry name" value="TrpB-like_PALP_sf"/>
</dbReference>
<evidence type="ECO:0000256" key="1">
    <source>
        <dbReference type="ARBA" id="ARBA00001933"/>
    </source>
</evidence>
<dbReference type="HOGENOM" id="CLU_048897_0_0_10"/>
<dbReference type="EMBL" id="CP002584">
    <property type="protein sequence ID" value="ADZ80214.1"/>
    <property type="molecule type" value="Genomic_DNA"/>
</dbReference>
<dbReference type="InterPro" id="IPR001926">
    <property type="entry name" value="TrpB-like_PALP"/>
</dbReference>
<name>F4C8E0_SPHS2</name>
<dbReference type="AlphaFoldDB" id="F4C8E0"/>
<dbReference type="GO" id="GO:0008660">
    <property type="term" value="F:1-aminocyclopropane-1-carboxylate deaminase activity"/>
    <property type="evidence" value="ECO:0007669"/>
    <property type="project" value="UniProtKB-EC"/>
</dbReference>
<dbReference type="STRING" id="743722.Sph21_3677"/>